<keyword evidence="2" id="KW-1185">Reference proteome</keyword>
<organism evidence="1 2">
    <name type="scientific">Glutamicibacter creatinolyticus</name>
    <dbReference type="NCBI Taxonomy" id="162496"/>
    <lineage>
        <taxon>Bacteria</taxon>
        <taxon>Bacillati</taxon>
        <taxon>Actinomycetota</taxon>
        <taxon>Actinomycetes</taxon>
        <taxon>Micrococcales</taxon>
        <taxon>Micrococcaceae</taxon>
        <taxon>Glutamicibacter</taxon>
    </lineage>
</organism>
<dbReference type="KEGG" id="gcr:GcLGCM259_1799"/>
<sequence>MGSARSDSERFYDGGYVEVSLPPGQVKFHRAGRQNLQAGESLNLPFLDGYRLFVEYEGKLLGPEGGELFTPGDSAYCRYDSTHTPPEPNCTCGYYLARHPLDVWPFFSPGCHDDEKVNGLRLRHWKRQDQKAKTFPVLAAVRLHDPMTGAGFRGSRMELTGSVIVMNADSGARLSELGLTPVVVGDMWGTVESVLTDWWRNYSARV</sequence>
<evidence type="ECO:0000313" key="1">
    <source>
        <dbReference type="EMBL" id="QCY47517.1"/>
    </source>
</evidence>
<dbReference type="Proteomes" id="UP000307000">
    <property type="component" value="Chromosome"/>
</dbReference>
<accession>A0A5B7WUD9</accession>
<proteinExistence type="predicted"/>
<dbReference type="AlphaFoldDB" id="A0A5B7WUD9"/>
<dbReference type="EMBL" id="CP034412">
    <property type="protein sequence ID" value="QCY47517.1"/>
    <property type="molecule type" value="Genomic_DNA"/>
</dbReference>
<gene>
    <name evidence="1" type="ORF">GcLGCM259_1799</name>
</gene>
<evidence type="ECO:0000313" key="2">
    <source>
        <dbReference type="Proteomes" id="UP000307000"/>
    </source>
</evidence>
<protein>
    <submittedName>
        <fullName evidence="1">Uncharacterized protein</fullName>
    </submittedName>
</protein>
<dbReference type="RefSeq" id="WP_138926443.1">
    <property type="nucleotide sequence ID" value="NZ_CP034412.1"/>
</dbReference>
<reference evidence="1 2" key="1">
    <citation type="submission" date="2018-12" db="EMBL/GenBank/DDBJ databases">
        <title>Complete Genome Sequence of Glutamicibacter creatinolyticus strain LGCM259,isolated from an abscess of a 12-year-old mare in Italy.</title>
        <authorList>
            <person name="Santos R.G."/>
            <person name="Silva A.L."/>
            <person name="Seyffert N."/>
            <person name="Castro T.L.P."/>
            <person name="Attili A.R."/>
            <person name="Rifici C."/>
            <person name="Mazzullo G."/>
            <person name="Brenig B."/>
            <person name="Venanzi F."/>
            <person name="Azevedo V."/>
        </authorList>
    </citation>
    <scope>NUCLEOTIDE SEQUENCE [LARGE SCALE GENOMIC DNA]</scope>
    <source>
        <strain evidence="1 2">LGCM 259</strain>
    </source>
</reference>
<name>A0A5B7WUD9_9MICC</name>